<reference evidence="2" key="2">
    <citation type="submission" date="2020-10" db="UniProtKB">
        <authorList>
            <consortium name="WormBaseParasite"/>
        </authorList>
    </citation>
    <scope>IDENTIFICATION</scope>
</reference>
<sequence length="109" mass="12862">MHEKHYVILGKILCHGQPVPQFIWKTIERDDNDDDVREYTGTDGLVNINTFDWDGFFNYDLELELHIPFECDCKSEFFRNIGTDYQFDTQREAQAKPYDFGVIELSSLC</sequence>
<evidence type="ECO:0000313" key="2">
    <source>
        <dbReference type="WBParaSite" id="Pan_g4539.t1"/>
    </source>
</evidence>
<accession>A0A7E4ZZ07</accession>
<name>A0A7E4ZZ07_PANRE</name>
<organism evidence="1 2">
    <name type="scientific">Panagrellus redivivus</name>
    <name type="common">Microworm</name>
    <dbReference type="NCBI Taxonomy" id="6233"/>
    <lineage>
        <taxon>Eukaryota</taxon>
        <taxon>Metazoa</taxon>
        <taxon>Ecdysozoa</taxon>
        <taxon>Nematoda</taxon>
        <taxon>Chromadorea</taxon>
        <taxon>Rhabditida</taxon>
        <taxon>Tylenchina</taxon>
        <taxon>Panagrolaimomorpha</taxon>
        <taxon>Panagrolaimoidea</taxon>
        <taxon>Panagrolaimidae</taxon>
        <taxon>Panagrellus</taxon>
    </lineage>
</organism>
<proteinExistence type="predicted"/>
<keyword evidence="1" id="KW-1185">Reference proteome</keyword>
<dbReference type="WBParaSite" id="Pan_g4539.t1">
    <property type="protein sequence ID" value="Pan_g4539.t1"/>
    <property type="gene ID" value="Pan_g4539"/>
</dbReference>
<reference evidence="1" key="1">
    <citation type="journal article" date="2013" name="Genetics">
        <title>The draft genome and transcriptome of Panagrellus redivivus are shaped by the harsh demands of a free-living lifestyle.</title>
        <authorList>
            <person name="Srinivasan J."/>
            <person name="Dillman A.R."/>
            <person name="Macchietto M.G."/>
            <person name="Heikkinen L."/>
            <person name="Lakso M."/>
            <person name="Fracchia K.M."/>
            <person name="Antoshechkin I."/>
            <person name="Mortazavi A."/>
            <person name="Wong G."/>
            <person name="Sternberg P.W."/>
        </authorList>
    </citation>
    <scope>NUCLEOTIDE SEQUENCE [LARGE SCALE GENOMIC DNA]</scope>
    <source>
        <strain evidence="1">MT8872</strain>
    </source>
</reference>
<evidence type="ECO:0000313" key="1">
    <source>
        <dbReference type="Proteomes" id="UP000492821"/>
    </source>
</evidence>
<protein>
    <submittedName>
        <fullName evidence="2">Transthyretin-like family protein</fullName>
    </submittedName>
</protein>
<dbReference type="AlphaFoldDB" id="A0A7E4ZZ07"/>
<dbReference type="Proteomes" id="UP000492821">
    <property type="component" value="Unassembled WGS sequence"/>
</dbReference>